<dbReference type="Pfam" id="PF00079">
    <property type="entry name" value="Serpin"/>
    <property type="match status" value="1"/>
</dbReference>
<proteinExistence type="inferred from homology"/>
<dbReference type="Proteomes" id="UP001516400">
    <property type="component" value="Unassembled WGS sequence"/>
</dbReference>
<keyword evidence="2" id="KW-0646">Protease inhibitor</keyword>
<gene>
    <name evidence="6" type="ORF">HHI36_012205</name>
</gene>
<protein>
    <recommendedName>
        <fullName evidence="5">Serpin domain-containing protein</fullName>
    </recommendedName>
</protein>
<dbReference type="SUPFAM" id="SSF56574">
    <property type="entry name" value="Serpins"/>
    <property type="match status" value="1"/>
</dbReference>
<evidence type="ECO:0000256" key="1">
    <source>
        <dbReference type="ARBA" id="ARBA00009500"/>
    </source>
</evidence>
<evidence type="ECO:0000313" key="7">
    <source>
        <dbReference type="Proteomes" id="UP001516400"/>
    </source>
</evidence>
<dbReference type="GO" id="GO:0004867">
    <property type="term" value="F:serine-type endopeptidase inhibitor activity"/>
    <property type="evidence" value="ECO:0007669"/>
    <property type="project" value="UniProtKB-KW"/>
</dbReference>
<feature type="chain" id="PRO_5044805684" description="Serpin domain-containing protein" evidence="4">
    <location>
        <begin position="16"/>
        <end position="176"/>
    </location>
</feature>
<dbReference type="EMBL" id="JABFTP020000103">
    <property type="protein sequence ID" value="KAL3276842.1"/>
    <property type="molecule type" value="Genomic_DNA"/>
</dbReference>
<dbReference type="PANTHER" id="PTHR11461:SF211">
    <property type="entry name" value="GH10112P-RELATED"/>
    <property type="match status" value="1"/>
</dbReference>
<comment type="similarity">
    <text evidence="1">Belongs to the serpin family.</text>
</comment>
<accession>A0ABD2NEB1</accession>
<keyword evidence="3" id="KW-0722">Serine protease inhibitor</keyword>
<dbReference type="InterPro" id="IPR000215">
    <property type="entry name" value="Serpin_fam"/>
</dbReference>
<sequence length="176" mass="19774">MKFLTILLVITGVLGGELTKDYAQFNNHFSLDFFEKLVKGPSKNFVFSAFSQETILGLLSLGARGNSAAELKKVLHLPSSDDQIKSEFNNIYSELEQAQHVQISTANQIYLADGFKVEDEFLKTATDVFRAGVQNINFKNSEKAVAEMNEWVAGKTNNKIKNLITKDQISDITKWY</sequence>
<comment type="caution">
    <text evidence="6">The sequence shown here is derived from an EMBL/GenBank/DDBJ whole genome shotgun (WGS) entry which is preliminary data.</text>
</comment>
<dbReference type="InterPro" id="IPR036186">
    <property type="entry name" value="Serpin_sf"/>
</dbReference>
<feature type="domain" description="Serpin" evidence="5">
    <location>
        <begin position="26"/>
        <end position="174"/>
    </location>
</feature>
<keyword evidence="4" id="KW-0732">Signal</keyword>
<dbReference type="InterPro" id="IPR042178">
    <property type="entry name" value="Serpin_sf_1"/>
</dbReference>
<reference evidence="6 7" key="1">
    <citation type="journal article" date="2021" name="BMC Biol.">
        <title>Horizontally acquired antibacterial genes associated with adaptive radiation of ladybird beetles.</title>
        <authorList>
            <person name="Li H.S."/>
            <person name="Tang X.F."/>
            <person name="Huang Y.H."/>
            <person name="Xu Z.Y."/>
            <person name="Chen M.L."/>
            <person name="Du X.Y."/>
            <person name="Qiu B.Y."/>
            <person name="Chen P.T."/>
            <person name="Zhang W."/>
            <person name="Slipinski A."/>
            <person name="Escalona H.E."/>
            <person name="Waterhouse R.M."/>
            <person name="Zwick A."/>
            <person name="Pang H."/>
        </authorList>
    </citation>
    <scope>NUCLEOTIDE SEQUENCE [LARGE SCALE GENOMIC DNA]</scope>
    <source>
        <strain evidence="6">SYSU2018</strain>
    </source>
</reference>
<dbReference type="AlphaFoldDB" id="A0ABD2NEB1"/>
<evidence type="ECO:0000259" key="5">
    <source>
        <dbReference type="Pfam" id="PF00079"/>
    </source>
</evidence>
<organism evidence="6 7">
    <name type="scientific">Cryptolaemus montrouzieri</name>
    <dbReference type="NCBI Taxonomy" id="559131"/>
    <lineage>
        <taxon>Eukaryota</taxon>
        <taxon>Metazoa</taxon>
        <taxon>Ecdysozoa</taxon>
        <taxon>Arthropoda</taxon>
        <taxon>Hexapoda</taxon>
        <taxon>Insecta</taxon>
        <taxon>Pterygota</taxon>
        <taxon>Neoptera</taxon>
        <taxon>Endopterygota</taxon>
        <taxon>Coleoptera</taxon>
        <taxon>Polyphaga</taxon>
        <taxon>Cucujiformia</taxon>
        <taxon>Coccinelloidea</taxon>
        <taxon>Coccinellidae</taxon>
        <taxon>Scymninae</taxon>
        <taxon>Scymnini</taxon>
        <taxon>Cryptolaemus</taxon>
    </lineage>
</organism>
<dbReference type="InterPro" id="IPR023796">
    <property type="entry name" value="Serpin_dom"/>
</dbReference>
<evidence type="ECO:0000256" key="2">
    <source>
        <dbReference type="ARBA" id="ARBA00022690"/>
    </source>
</evidence>
<evidence type="ECO:0000313" key="6">
    <source>
        <dbReference type="EMBL" id="KAL3276842.1"/>
    </source>
</evidence>
<feature type="signal peptide" evidence="4">
    <location>
        <begin position="1"/>
        <end position="15"/>
    </location>
</feature>
<evidence type="ECO:0000256" key="4">
    <source>
        <dbReference type="SAM" id="SignalP"/>
    </source>
</evidence>
<dbReference type="Gene3D" id="3.30.497.10">
    <property type="entry name" value="Antithrombin, subunit I, domain 2"/>
    <property type="match status" value="1"/>
</dbReference>
<dbReference type="PANTHER" id="PTHR11461">
    <property type="entry name" value="SERINE PROTEASE INHIBITOR, SERPIN"/>
    <property type="match status" value="1"/>
</dbReference>
<evidence type="ECO:0000256" key="3">
    <source>
        <dbReference type="ARBA" id="ARBA00022900"/>
    </source>
</evidence>
<name>A0ABD2NEB1_9CUCU</name>
<keyword evidence="7" id="KW-1185">Reference proteome</keyword>